<evidence type="ECO:0000259" key="5">
    <source>
        <dbReference type="Pfam" id="PF06144"/>
    </source>
</evidence>
<dbReference type="Gene3D" id="1.20.272.10">
    <property type="match status" value="1"/>
</dbReference>
<keyword evidence="8" id="KW-1185">Reference proteome</keyword>
<accession>A0A449ACN9</accession>
<dbReference type="Pfam" id="PF06144">
    <property type="entry name" value="DNA_pol3_delta"/>
    <property type="match status" value="1"/>
</dbReference>
<keyword evidence="2" id="KW-0548">Nucleotidyltransferase</keyword>
<keyword evidence="4" id="KW-0239">DNA-directed DNA polymerase</keyword>
<name>A0A449ACN9_9BACT</name>
<evidence type="ECO:0000256" key="4">
    <source>
        <dbReference type="ARBA" id="ARBA00022932"/>
    </source>
</evidence>
<dbReference type="EMBL" id="LR214972">
    <property type="protein sequence ID" value="VEU62783.1"/>
    <property type="molecule type" value="Genomic_DNA"/>
</dbReference>
<dbReference type="InterPro" id="IPR027417">
    <property type="entry name" value="P-loop_NTPase"/>
</dbReference>
<dbReference type="GO" id="GO:0003887">
    <property type="term" value="F:DNA-directed DNA polymerase activity"/>
    <property type="evidence" value="ECO:0007669"/>
    <property type="project" value="UniProtKB-KW"/>
</dbReference>
<dbReference type="PANTHER" id="PTHR34388">
    <property type="entry name" value="DNA POLYMERASE III SUBUNIT DELTA"/>
    <property type="match status" value="1"/>
</dbReference>
<keyword evidence="1" id="KW-0808">Transferase</keyword>
<reference evidence="7 8" key="1">
    <citation type="submission" date="2019-01" db="EMBL/GenBank/DDBJ databases">
        <authorList>
            <consortium name="Pathogen Informatics"/>
        </authorList>
    </citation>
    <scope>NUCLEOTIDE SEQUENCE [LARGE SCALE GENOMIC DNA]</scope>
    <source>
        <strain evidence="7 8">NCTC10118</strain>
    </source>
</reference>
<evidence type="ECO:0000313" key="8">
    <source>
        <dbReference type="Proteomes" id="UP000289952"/>
    </source>
</evidence>
<dbReference type="PANTHER" id="PTHR34388:SF1">
    <property type="entry name" value="DNA POLYMERASE III SUBUNIT DELTA"/>
    <property type="match status" value="1"/>
</dbReference>
<dbReference type="NCBIfam" id="TIGR01128">
    <property type="entry name" value="holA"/>
    <property type="match status" value="1"/>
</dbReference>
<dbReference type="Pfam" id="PF21694">
    <property type="entry name" value="DNA_pol3_delta_C"/>
    <property type="match status" value="1"/>
</dbReference>
<dbReference type="GO" id="GO:0006261">
    <property type="term" value="P:DNA-templated DNA replication"/>
    <property type="evidence" value="ECO:0007669"/>
    <property type="project" value="TreeGrafter"/>
</dbReference>
<gene>
    <name evidence="7" type="ORF">NCTC10118_00134</name>
</gene>
<sequence length="311" mass="36335">MKFIFGDEQFFINKNLNQIKSSFTLDQTTILDDNFEFQDLLDLIAINSLFSDKKLIIVKDFELLTTNKYNKTLQKKSDSLIDVLSNFETQNEVVFILNSAKVYNNAFSNFLIENAKVIECKKIAKKDLISELLILTKERNITFSYSDLTIFLDKMPDNLEIIMNEFNNLTQNYQLINFELIEATVSKYAKNEVFSFFNSIETFNLHKIYEKYLERVSEGEEIISLIAQFGNILSDCLNYFYMLQTGLNNIQISEKTKQPLWKIRKIASVLKYLGIKKIKHQIQELGKLDLLSKTTGVNINELFEIFLIKNF</sequence>
<dbReference type="RefSeq" id="WP_129620997.1">
    <property type="nucleotide sequence ID" value="NZ_LR214972.1"/>
</dbReference>
<dbReference type="Proteomes" id="UP000289952">
    <property type="component" value="Chromosome"/>
</dbReference>
<feature type="domain" description="DNA polymerase III delta N-terminal" evidence="5">
    <location>
        <begin position="3"/>
        <end position="121"/>
    </location>
</feature>
<dbReference type="AlphaFoldDB" id="A0A449ACN9"/>
<dbReference type="SUPFAM" id="SSF52540">
    <property type="entry name" value="P-loop containing nucleoside triphosphate hydrolases"/>
    <property type="match status" value="1"/>
</dbReference>
<evidence type="ECO:0000259" key="6">
    <source>
        <dbReference type="Pfam" id="PF21694"/>
    </source>
</evidence>
<dbReference type="InterPro" id="IPR005790">
    <property type="entry name" value="DNA_polIII_delta"/>
</dbReference>
<dbReference type="GO" id="GO:0003677">
    <property type="term" value="F:DNA binding"/>
    <property type="evidence" value="ECO:0007669"/>
    <property type="project" value="InterPro"/>
</dbReference>
<dbReference type="Gene3D" id="3.40.50.300">
    <property type="entry name" value="P-loop containing nucleotide triphosphate hydrolases"/>
    <property type="match status" value="1"/>
</dbReference>
<keyword evidence="3" id="KW-0235">DNA replication</keyword>
<evidence type="ECO:0000256" key="1">
    <source>
        <dbReference type="ARBA" id="ARBA00022679"/>
    </source>
</evidence>
<feature type="domain" description="DNA polymerase III delta subunit-like C-terminal" evidence="6">
    <location>
        <begin position="191"/>
        <end position="309"/>
    </location>
</feature>
<evidence type="ECO:0000313" key="7">
    <source>
        <dbReference type="EMBL" id="VEU62783.1"/>
    </source>
</evidence>
<organism evidence="7 8">
    <name type="scientific">Mycoplasmopsis bovirhinis</name>
    <dbReference type="NCBI Taxonomy" id="29553"/>
    <lineage>
        <taxon>Bacteria</taxon>
        <taxon>Bacillati</taxon>
        <taxon>Mycoplasmatota</taxon>
        <taxon>Mycoplasmoidales</taxon>
        <taxon>Metamycoplasmataceae</taxon>
        <taxon>Mycoplasmopsis</taxon>
    </lineage>
</organism>
<proteinExistence type="predicted"/>
<dbReference type="GO" id="GO:0009360">
    <property type="term" value="C:DNA polymerase III complex"/>
    <property type="evidence" value="ECO:0007669"/>
    <property type="project" value="InterPro"/>
</dbReference>
<dbReference type="OrthoDB" id="400018at2"/>
<evidence type="ECO:0000256" key="3">
    <source>
        <dbReference type="ARBA" id="ARBA00022705"/>
    </source>
</evidence>
<dbReference type="InterPro" id="IPR010372">
    <property type="entry name" value="DNA_pol3_delta_N"/>
</dbReference>
<protein>
    <submittedName>
        <fullName evidence="7">DNA polymerase III, delta subunit</fullName>
    </submittedName>
</protein>
<evidence type="ECO:0000256" key="2">
    <source>
        <dbReference type="ARBA" id="ARBA00022695"/>
    </source>
</evidence>
<dbReference type="InterPro" id="IPR048466">
    <property type="entry name" value="DNA_pol3_delta-like_C"/>
</dbReference>